<dbReference type="Proteomes" id="UP001296776">
    <property type="component" value="Unassembled WGS sequence"/>
</dbReference>
<dbReference type="InterPro" id="IPR050790">
    <property type="entry name" value="ExbB/TolQ_transport"/>
</dbReference>
<keyword evidence="5" id="KW-0472">Membrane</keyword>
<evidence type="ECO:0000313" key="8">
    <source>
        <dbReference type="EMBL" id="MBK1706412.1"/>
    </source>
</evidence>
<dbReference type="InterPro" id="IPR002898">
    <property type="entry name" value="MotA_ExbB_proton_chnl"/>
</dbReference>
<evidence type="ECO:0000256" key="2">
    <source>
        <dbReference type="ARBA" id="ARBA00022475"/>
    </source>
</evidence>
<keyword evidence="6" id="KW-0653">Protein transport</keyword>
<accession>A0AAJ0U730</accession>
<evidence type="ECO:0000259" key="7">
    <source>
        <dbReference type="Pfam" id="PF01618"/>
    </source>
</evidence>
<keyword evidence="6" id="KW-0813">Transport</keyword>
<dbReference type="GO" id="GO:0017038">
    <property type="term" value="P:protein import"/>
    <property type="evidence" value="ECO:0007669"/>
    <property type="project" value="TreeGrafter"/>
</dbReference>
<keyword evidence="3" id="KW-0812">Transmembrane</keyword>
<keyword evidence="2" id="KW-1003">Cell membrane</keyword>
<proteinExistence type="inferred from homology"/>
<comment type="subcellular location">
    <subcellularLocation>
        <location evidence="1">Cell membrane</location>
        <topology evidence="1">Multi-pass membrane protein</topology>
    </subcellularLocation>
    <subcellularLocation>
        <location evidence="6">Membrane</location>
        <topology evidence="6">Multi-pass membrane protein</topology>
    </subcellularLocation>
</comment>
<organism evidence="8 9">
    <name type="scientific">Halochromatium glycolicum</name>
    <dbReference type="NCBI Taxonomy" id="85075"/>
    <lineage>
        <taxon>Bacteria</taxon>
        <taxon>Pseudomonadati</taxon>
        <taxon>Pseudomonadota</taxon>
        <taxon>Gammaproteobacteria</taxon>
        <taxon>Chromatiales</taxon>
        <taxon>Chromatiaceae</taxon>
        <taxon>Halochromatium</taxon>
    </lineage>
</organism>
<dbReference type="PANTHER" id="PTHR30625">
    <property type="entry name" value="PROTEIN TOLQ"/>
    <property type="match status" value="1"/>
</dbReference>
<keyword evidence="4" id="KW-1133">Transmembrane helix</keyword>
<name>A0AAJ0U730_9GAMM</name>
<dbReference type="Pfam" id="PF01618">
    <property type="entry name" value="MotA_ExbB"/>
    <property type="match status" value="1"/>
</dbReference>
<evidence type="ECO:0000313" key="9">
    <source>
        <dbReference type="Proteomes" id="UP001296776"/>
    </source>
</evidence>
<evidence type="ECO:0000256" key="5">
    <source>
        <dbReference type="ARBA" id="ARBA00023136"/>
    </source>
</evidence>
<dbReference type="GO" id="GO:0005886">
    <property type="term" value="C:plasma membrane"/>
    <property type="evidence" value="ECO:0007669"/>
    <property type="project" value="UniProtKB-SubCell"/>
</dbReference>
<evidence type="ECO:0000256" key="6">
    <source>
        <dbReference type="RuleBase" id="RU004057"/>
    </source>
</evidence>
<keyword evidence="9" id="KW-1185">Reference proteome</keyword>
<dbReference type="AlphaFoldDB" id="A0AAJ0U730"/>
<comment type="caution">
    <text evidence="8">The sequence shown here is derived from an EMBL/GenBank/DDBJ whole genome shotgun (WGS) entry which is preliminary data.</text>
</comment>
<feature type="domain" description="MotA/TolQ/ExbB proton channel" evidence="7">
    <location>
        <begin position="59"/>
        <end position="176"/>
    </location>
</feature>
<dbReference type="PANTHER" id="PTHR30625:SF11">
    <property type="entry name" value="MOTA_TOLQ_EXBB PROTON CHANNEL DOMAIN-CONTAINING PROTEIN"/>
    <property type="match status" value="1"/>
</dbReference>
<evidence type="ECO:0000256" key="4">
    <source>
        <dbReference type="ARBA" id="ARBA00022989"/>
    </source>
</evidence>
<comment type="similarity">
    <text evidence="6">Belongs to the exbB/tolQ family.</text>
</comment>
<evidence type="ECO:0000256" key="3">
    <source>
        <dbReference type="ARBA" id="ARBA00022692"/>
    </source>
</evidence>
<protein>
    <submittedName>
        <fullName evidence="8">Biopolymer transporter ExbB</fullName>
    </submittedName>
</protein>
<gene>
    <name evidence="8" type="ORF">CKO40_18110</name>
</gene>
<sequence length="198" mass="21495">MVPILLCSVAALAIVIERSWALRRKRIMPDGLVTQIWQLQRRNQLDDAQIDAIRRGSALGRMLAAGLVNRNHSREIMKEAIQDTGRHVVSGMERYLSTLGTIAAVTPLLGLLGTVIGMIEVFSVIMEAGVGDPGILAGGISQALITTAAGLSVAIPTLMFHRYFLSRVEKLVIGMEEQALRLIEVMQGEREADAGEVP</sequence>
<reference evidence="8" key="2">
    <citation type="journal article" date="2020" name="Microorganisms">
        <title>Osmotic Adaptation and Compatible Solute Biosynthesis of Phototrophic Bacteria as Revealed from Genome Analyses.</title>
        <authorList>
            <person name="Imhoff J.F."/>
            <person name="Rahn T."/>
            <person name="Kunzel S."/>
            <person name="Keller A."/>
            <person name="Neulinger S.C."/>
        </authorList>
    </citation>
    <scope>NUCLEOTIDE SEQUENCE</scope>
    <source>
        <strain evidence="8">DSM 11080</strain>
    </source>
</reference>
<reference evidence="8" key="1">
    <citation type="submission" date="2017-08" db="EMBL/GenBank/DDBJ databases">
        <authorList>
            <person name="Imhoff J.F."/>
            <person name="Rahn T."/>
            <person name="Kuenzel S."/>
            <person name="Neulinger S.C."/>
        </authorList>
    </citation>
    <scope>NUCLEOTIDE SEQUENCE</scope>
    <source>
        <strain evidence="8">DSM 11080</strain>
    </source>
</reference>
<evidence type="ECO:0000256" key="1">
    <source>
        <dbReference type="ARBA" id="ARBA00004651"/>
    </source>
</evidence>
<dbReference type="EMBL" id="NRSJ01000041">
    <property type="protein sequence ID" value="MBK1706412.1"/>
    <property type="molecule type" value="Genomic_DNA"/>
</dbReference>